<feature type="domain" description="Aldehyde dehydrogenase" evidence="3">
    <location>
        <begin position="41"/>
        <end position="418"/>
    </location>
</feature>
<name>A0A382IJ75_9ZZZZ</name>
<accession>A0A382IJ75</accession>
<dbReference type="InterPro" id="IPR016162">
    <property type="entry name" value="Ald_DH_N"/>
</dbReference>
<dbReference type="PROSITE" id="PS00687">
    <property type="entry name" value="ALDEHYDE_DEHYDR_GLU"/>
    <property type="match status" value="1"/>
</dbReference>
<evidence type="ECO:0000313" key="4">
    <source>
        <dbReference type="EMBL" id="SVB99365.1"/>
    </source>
</evidence>
<dbReference type="InterPro" id="IPR029510">
    <property type="entry name" value="Ald_DH_CS_GLU"/>
</dbReference>
<evidence type="ECO:0000256" key="2">
    <source>
        <dbReference type="ARBA" id="ARBA00023002"/>
    </source>
</evidence>
<evidence type="ECO:0000259" key="3">
    <source>
        <dbReference type="Pfam" id="PF00171"/>
    </source>
</evidence>
<comment type="similarity">
    <text evidence="1">Belongs to the aldehyde dehydrogenase family.</text>
</comment>
<dbReference type="Gene3D" id="3.40.309.10">
    <property type="entry name" value="Aldehyde Dehydrogenase, Chain A, domain 2"/>
    <property type="match status" value="1"/>
</dbReference>
<dbReference type="PANTHER" id="PTHR11699">
    <property type="entry name" value="ALDEHYDE DEHYDROGENASE-RELATED"/>
    <property type="match status" value="1"/>
</dbReference>
<dbReference type="EMBL" id="UINC01067575">
    <property type="protein sequence ID" value="SVB99365.1"/>
    <property type="molecule type" value="Genomic_DNA"/>
</dbReference>
<dbReference type="InterPro" id="IPR015590">
    <property type="entry name" value="Aldehyde_DH_dom"/>
</dbReference>
<dbReference type="InterPro" id="IPR016163">
    <property type="entry name" value="Ald_DH_C"/>
</dbReference>
<dbReference type="AlphaFoldDB" id="A0A382IJ75"/>
<organism evidence="4">
    <name type="scientific">marine metagenome</name>
    <dbReference type="NCBI Taxonomy" id="408172"/>
    <lineage>
        <taxon>unclassified sequences</taxon>
        <taxon>metagenomes</taxon>
        <taxon>ecological metagenomes</taxon>
    </lineage>
</organism>
<reference evidence="4" key="1">
    <citation type="submission" date="2018-05" db="EMBL/GenBank/DDBJ databases">
        <authorList>
            <person name="Lanie J.A."/>
            <person name="Ng W.-L."/>
            <person name="Kazmierczak K.M."/>
            <person name="Andrzejewski T.M."/>
            <person name="Davidsen T.M."/>
            <person name="Wayne K.J."/>
            <person name="Tettelin H."/>
            <person name="Glass J.I."/>
            <person name="Rusch D."/>
            <person name="Podicherti R."/>
            <person name="Tsui H.-C.T."/>
            <person name="Winkler M.E."/>
        </authorList>
    </citation>
    <scope>NUCLEOTIDE SEQUENCE</scope>
</reference>
<dbReference type="SUPFAM" id="SSF53720">
    <property type="entry name" value="ALDH-like"/>
    <property type="match status" value="1"/>
</dbReference>
<dbReference type="Gene3D" id="3.40.605.10">
    <property type="entry name" value="Aldehyde Dehydrogenase, Chain A, domain 1"/>
    <property type="match status" value="1"/>
</dbReference>
<sequence length="418" mass="46040">MNLTDLYRKMEYGPAPEGTAPAIQWLEEHRRNFALFINGKWTQAGKERKFETVNPSNGKTLASISEAGEKEVDQAVRAAAKAFPAWSGLDGHRRARYLYAMARQMQKHARLLAVLETLDNGKTIRETRDIDIPLAVRHFYHHAGWAQLAEEQFGNYEALGAVGQIIPWNFPLLMLAWKAAPALASGNTVVLKPAEFTPLTALWFAEMCRLIGLPPGVFNLLTGSGSTGEMLVAHPELAKIAFTGSTEVGRLIREKTASSSKKLTLELGGKSPFLVFEDADLDSTVEGVVDAIWFNQGQVCCAGSRLLVQERVEKRLTEKLRTRIGKLRVGDPLDKGMDMGAIIAPVQLERIQKLLKEGLDEGGEVWQWDGELPKSGCFFPPTLISDVDPSSMLAQTEIFGPVLVSSTFRTHDEAVALA</sequence>
<dbReference type="InterPro" id="IPR016161">
    <property type="entry name" value="Ald_DH/histidinol_DH"/>
</dbReference>
<dbReference type="GO" id="GO:0016620">
    <property type="term" value="F:oxidoreductase activity, acting on the aldehyde or oxo group of donors, NAD or NADP as acceptor"/>
    <property type="evidence" value="ECO:0007669"/>
    <property type="project" value="InterPro"/>
</dbReference>
<gene>
    <name evidence="4" type="ORF">METZ01_LOCUS252219</name>
</gene>
<protein>
    <recommendedName>
        <fullName evidence="3">Aldehyde dehydrogenase domain-containing protein</fullName>
    </recommendedName>
</protein>
<proteinExistence type="inferred from homology"/>
<dbReference type="FunFam" id="3.40.605.10:FF:000007">
    <property type="entry name" value="NAD/NADP-dependent betaine aldehyde dehydrogenase"/>
    <property type="match status" value="1"/>
</dbReference>
<keyword evidence="2" id="KW-0560">Oxidoreductase</keyword>
<dbReference type="Pfam" id="PF00171">
    <property type="entry name" value="Aldedh"/>
    <property type="match status" value="1"/>
</dbReference>
<feature type="non-terminal residue" evidence="4">
    <location>
        <position position="418"/>
    </location>
</feature>
<evidence type="ECO:0000256" key="1">
    <source>
        <dbReference type="ARBA" id="ARBA00009986"/>
    </source>
</evidence>